<accession>K1KHG4</accession>
<gene>
    <name evidence="1" type="ORF">HMPREF9465_01259</name>
</gene>
<dbReference type="RefSeq" id="WP_005435212.1">
    <property type="nucleotide sequence ID" value="NZ_JH815516.1"/>
</dbReference>
<evidence type="ECO:0000313" key="1">
    <source>
        <dbReference type="EMBL" id="EKB31154.1"/>
    </source>
</evidence>
<dbReference type="AlphaFoldDB" id="K1KHG4"/>
<name>K1KHG4_9BURK</name>
<dbReference type="STRING" id="742823.HMPREF9465_01259"/>
<evidence type="ECO:0000313" key="2">
    <source>
        <dbReference type="Proteomes" id="UP000005835"/>
    </source>
</evidence>
<dbReference type="PATRIC" id="fig|742823.3.peg.1247"/>
<organism evidence="1 2">
    <name type="scientific">Sutterella wadsworthensis 2_1_59BFAA</name>
    <dbReference type="NCBI Taxonomy" id="742823"/>
    <lineage>
        <taxon>Bacteria</taxon>
        <taxon>Pseudomonadati</taxon>
        <taxon>Pseudomonadota</taxon>
        <taxon>Betaproteobacteria</taxon>
        <taxon>Burkholderiales</taxon>
        <taxon>Sutterellaceae</taxon>
        <taxon>Sutterella</taxon>
    </lineage>
</organism>
<dbReference type="Proteomes" id="UP000005835">
    <property type="component" value="Unassembled WGS sequence"/>
</dbReference>
<sequence length="220" mass="25513">MKKRNKKYRPKRTHAPSFIYSLTLGELTEGDRARSDIHPYVHLDVLRRGEGDEEDAWHVQSALRHAWVLSQGFEEKTTMRLTFLLAFASLNCMAQLKKREEPELPDALFEPVDMALEYLKQMKDSCNRSELLKSMWALEASGHIFDIPTGSGFLVDPVNDDDFDKVQGRGGFAVINKKTRRGWIERNEAMNRWEWHCHDEDVVVPITKPFVLLLYTPIKP</sequence>
<proteinExistence type="predicted"/>
<dbReference type="EMBL" id="ADMG01000031">
    <property type="protein sequence ID" value="EKB31154.1"/>
    <property type="molecule type" value="Genomic_DNA"/>
</dbReference>
<protein>
    <submittedName>
        <fullName evidence="1">Uncharacterized protein</fullName>
    </submittedName>
</protein>
<reference evidence="1 2" key="1">
    <citation type="submission" date="2012-05" db="EMBL/GenBank/DDBJ databases">
        <title>The Genome Sequence of Sutterella wadsworthensis 2_1_59BFAA.</title>
        <authorList>
            <consortium name="The Broad Institute Genome Sequencing Platform"/>
            <person name="Earl A."/>
            <person name="Ward D."/>
            <person name="Feldgarden M."/>
            <person name="Gevers D."/>
            <person name="Daigneault M."/>
            <person name="Strauss J."/>
            <person name="Allen-Vercoe E."/>
            <person name="Walker B."/>
            <person name="Young S.K."/>
            <person name="Zeng Q."/>
            <person name="Gargeya S."/>
            <person name="Fitzgerald M."/>
            <person name="Haas B."/>
            <person name="Abouelleil A."/>
            <person name="Alvarado L."/>
            <person name="Arachchi H.M."/>
            <person name="Berlin A.M."/>
            <person name="Chapman S.B."/>
            <person name="Goldberg J."/>
            <person name="Griggs A."/>
            <person name="Gujja S."/>
            <person name="Hansen M."/>
            <person name="Howarth C."/>
            <person name="Imamovic A."/>
            <person name="Larimer J."/>
            <person name="McCowen C."/>
            <person name="Montmayeur A."/>
            <person name="Murphy C."/>
            <person name="Neiman D."/>
            <person name="Pearson M."/>
            <person name="Priest M."/>
            <person name="Roberts A."/>
            <person name="Saif S."/>
            <person name="Shea T."/>
            <person name="Sisk P."/>
            <person name="Sykes S."/>
            <person name="Wortman J."/>
            <person name="Nusbaum C."/>
            <person name="Birren B."/>
        </authorList>
    </citation>
    <scope>NUCLEOTIDE SEQUENCE [LARGE SCALE GENOMIC DNA]</scope>
    <source>
        <strain evidence="1 2">2_1_59BFAA</strain>
    </source>
</reference>
<keyword evidence="2" id="KW-1185">Reference proteome</keyword>
<dbReference type="HOGENOM" id="CLU_1255413_0_0_4"/>
<comment type="caution">
    <text evidence="1">The sequence shown here is derived from an EMBL/GenBank/DDBJ whole genome shotgun (WGS) entry which is preliminary data.</text>
</comment>